<comment type="caution">
    <text evidence="6">The sequence shown here is derived from an EMBL/GenBank/DDBJ whole genome shotgun (WGS) entry which is preliminary data.</text>
</comment>
<gene>
    <name evidence="6" type="ORF">ACFQZS_02415</name>
</gene>
<dbReference type="SUPFAM" id="SSF46955">
    <property type="entry name" value="Putative DNA-binding domain"/>
    <property type="match status" value="1"/>
</dbReference>
<keyword evidence="3" id="KW-0238">DNA-binding</keyword>
<dbReference type="EMBL" id="JBHTHU010000001">
    <property type="protein sequence ID" value="MFD0748977.1"/>
    <property type="molecule type" value="Genomic_DNA"/>
</dbReference>
<dbReference type="SUPFAM" id="SSF52242">
    <property type="entry name" value="Cobalamin (vitamin B12)-binding domain"/>
    <property type="match status" value="1"/>
</dbReference>
<accession>A0ABW2YUN0</accession>
<dbReference type="RefSeq" id="WP_377096946.1">
    <property type="nucleotide sequence ID" value="NZ_JBHTHU010000001.1"/>
</dbReference>
<dbReference type="PANTHER" id="PTHR30204">
    <property type="entry name" value="REDOX-CYCLING DRUG-SENSING TRANSCRIPTIONAL ACTIVATOR SOXR"/>
    <property type="match status" value="1"/>
</dbReference>
<evidence type="ECO:0000256" key="2">
    <source>
        <dbReference type="ARBA" id="ARBA00023015"/>
    </source>
</evidence>
<keyword evidence="4" id="KW-0804">Transcription</keyword>
<keyword evidence="7" id="KW-1185">Reference proteome</keyword>
<dbReference type="InterPro" id="IPR047057">
    <property type="entry name" value="MerR_fam"/>
</dbReference>
<protein>
    <submittedName>
        <fullName evidence="6">MerR family transcriptional regulator</fullName>
    </submittedName>
</protein>
<evidence type="ECO:0000259" key="5">
    <source>
        <dbReference type="PROSITE" id="PS50937"/>
    </source>
</evidence>
<dbReference type="InterPro" id="IPR000551">
    <property type="entry name" value="MerR-type_HTH_dom"/>
</dbReference>
<dbReference type="Pfam" id="PF13411">
    <property type="entry name" value="MerR_1"/>
    <property type="match status" value="1"/>
</dbReference>
<proteinExistence type="predicted"/>
<dbReference type="InterPro" id="IPR036594">
    <property type="entry name" value="Meth_synthase_dom"/>
</dbReference>
<evidence type="ECO:0000313" key="6">
    <source>
        <dbReference type="EMBL" id="MFD0748977.1"/>
    </source>
</evidence>
<dbReference type="Gene3D" id="3.40.50.280">
    <property type="entry name" value="Cobalamin-binding domain"/>
    <property type="match status" value="1"/>
</dbReference>
<dbReference type="SMART" id="SM00422">
    <property type="entry name" value="HTH_MERR"/>
    <property type="match status" value="1"/>
</dbReference>
<sequence length="295" mass="33073">MQYSISDLEQLSGISVHNIRIWERRYGALKPLRTTGNTRFYDDEQLRRLLCISGLYHAGHKISRACGLSNSDMADLLQQDIDREATAQNRHEFFISQIINNSLVYNEQKISALIATSIQQNGMLATYKSVIYPTLVRMGLMWLNGGLCASQEHFLSHIIRQKIYAAVDSCTVNQRNNAPGWLLFLPEDEDHDIGLLLANYLLRANGQRVIYLGPKVPLSSLVNTLEATKPQNLLFFMTRVRPLGNAQAYINSLSAQIPHANIYLSGNTKVLGGLSFPANVNWIASPDALEQVITN</sequence>
<evidence type="ECO:0000313" key="7">
    <source>
        <dbReference type="Proteomes" id="UP001596958"/>
    </source>
</evidence>
<name>A0ABW2YUN0_9SPHI</name>
<evidence type="ECO:0000256" key="3">
    <source>
        <dbReference type="ARBA" id="ARBA00023125"/>
    </source>
</evidence>
<organism evidence="6 7">
    <name type="scientific">Mucilaginibacter calamicampi</name>
    <dbReference type="NCBI Taxonomy" id="1302352"/>
    <lineage>
        <taxon>Bacteria</taxon>
        <taxon>Pseudomonadati</taxon>
        <taxon>Bacteroidota</taxon>
        <taxon>Sphingobacteriia</taxon>
        <taxon>Sphingobacteriales</taxon>
        <taxon>Sphingobacteriaceae</taxon>
        <taxon>Mucilaginibacter</taxon>
    </lineage>
</organism>
<dbReference type="Gene3D" id="1.10.1240.10">
    <property type="entry name" value="Methionine synthase domain"/>
    <property type="match status" value="1"/>
</dbReference>
<keyword evidence="2" id="KW-0805">Transcription regulation</keyword>
<dbReference type="InterPro" id="IPR009061">
    <property type="entry name" value="DNA-bd_dom_put_sf"/>
</dbReference>
<dbReference type="Proteomes" id="UP001596958">
    <property type="component" value="Unassembled WGS sequence"/>
</dbReference>
<evidence type="ECO:0000256" key="4">
    <source>
        <dbReference type="ARBA" id="ARBA00023163"/>
    </source>
</evidence>
<dbReference type="CDD" id="cd01104">
    <property type="entry name" value="HTH_MlrA-CarA"/>
    <property type="match status" value="1"/>
</dbReference>
<dbReference type="PANTHER" id="PTHR30204:SF69">
    <property type="entry name" value="MERR-FAMILY TRANSCRIPTIONAL REGULATOR"/>
    <property type="match status" value="1"/>
</dbReference>
<reference evidence="7" key="1">
    <citation type="journal article" date="2019" name="Int. J. Syst. Evol. Microbiol.">
        <title>The Global Catalogue of Microorganisms (GCM) 10K type strain sequencing project: providing services to taxonomists for standard genome sequencing and annotation.</title>
        <authorList>
            <consortium name="The Broad Institute Genomics Platform"/>
            <consortium name="The Broad Institute Genome Sequencing Center for Infectious Disease"/>
            <person name="Wu L."/>
            <person name="Ma J."/>
        </authorList>
    </citation>
    <scope>NUCLEOTIDE SEQUENCE [LARGE SCALE GENOMIC DNA]</scope>
    <source>
        <strain evidence="7">CCUG 63418</strain>
    </source>
</reference>
<keyword evidence="1" id="KW-0678">Repressor</keyword>
<dbReference type="PROSITE" id="PS50937">
    <property type="entry name" value="HTH_MERR_2"/>
    <property type="match status" value="1"/>
</dbReference>
<dbReference type="Gene3D" id="1.10.1660.10">
    <property type="match status" value="1"/>
</dbReference>
<feature type="domain" description="HTH merR-type" evidence="5">
    <location>
        <begin position="1"/>
        <end position="68"/>
    </location>
</feature>
<dbReference type="InterPro" id="IPR036724">
    <property type="entry name" value="Cobalamin-bd_sf"/>
</dbReference>
<evidence type="ECO:0000256" key="1">
    <source>
        <dbReference type="ARBA" id="ARBA00022491"/>
    </source>
</evidence>